<gene>
    <name evidence="6" type="ORF">dsmv_2972</name>
</gene>
<dbReference type="InterPro" id="IPR006158">
    <property type="entry name" value="Cobalamin-bd"/>
</dbReference>
<evidence type="ECO:0000256" key="1">
    <source>
        <dbReference type="ARBA" id="ARBA00010854"/>
    </source>
</evidence>
<accession>S7TLL7</accession>
<dbReference type="InterPro" id="IPR003759">
    <property type="entry name" value="Cbl-bd_cap"/>
</dbReference>
<dbReference type="Proteomes" id="UP000014977">
    <property type="component" value="Unassembled WGS sequence"/>
</dbReference>
<dbReference type="PROSITE" id="PS51332">
    <property type="entry name" value="B12_BINDING"/>
    <property type="match status" value="1"/>
</dbReference>
<evidence type="ECO:0000313" key="7">
    <source>
        <dbReference type="Proteomes" id="UP000014977"/>
    </source>
</evidence>
<dbReference type="InterPro" id="IPR036724">
    <property type="entry name" value="Cobalamin-bd_sf"/>
</dbReference>
<dbReference type="CDD" id="cd02070">
    <property type="entry name" value="corrinoid_protein_B12-BD"/>
    <property type="match status" value="1"/>
</dbReference>
<dbReference type="GO" id="GO:0005829">
    <property type="term" value="C:cytosol"/>
    <property type="evidence" value="ECO:0007669"/>
    <property type="project" value="TreeGrafter"/>
</dbReference>
<dbReference type="PANTHER" id="PTHR45833:SF1">
    <property type="entry name" value="METHIONINE SYNTHASE"/>
    <property type="match status" value="1"/>
</dbReference>
<keyword evidence="3" id="KW-0170">Cobalt</keyword>
<dbReference type="InterPro" id="IPR036594">
    <property type="entry name" value="Meth_synthase_dom"/>
</dbReference>
<organism evidence="6 7">
    <name type="scientific">Desulfococcus multivorans DSM 2059</name>
    <dbReference type="NCBI Taxonomy" id="1121405"/>
    <lineage>
        <taxon>Bacteria</taxon>
        <taxon>Pseudomonadati</taxon>
        <taxon>Thermodesulfobacteriota</taxon>
        <taxon>Desulfobacteria</taxon>
        <taxon>Desulfobacterales</taxon>
        <taxon>Desulfococcaceae</taxon>
        <taxon>Desulfococcus</taxon>
    </lineage>
</organism>
<name>S7TLL7_DESML</name>
<comment type="caution">
    <text evidence="6">The sequence shown here is derived from an EMBL/GenBank/DDBJ whole genome shotgun (WGS) entry which is preliminary data.</text>
</comment>
<dbReference type="Pfam" id="PF02607">
    <property type="entry name" value="B12-binding_2"/>
    <property type="match status" value="1"/>
</dbReference>
<dbReference type="InterPro" id="IPR050554">
    <property type="entry name" value="Met_Synthase/Corrinoid"/>
</dbReference>
<proteinExistence type="inferred from homology"/>
<dbReference type="SUPFAM" id="SSF52242">
    <property type="entry name" value="Cobalamin (vitamin B12)-binding domain"/>
    <property type="match status" value="1"/>
</dbReference>
<keyword evidence="2" id="KW-0479">Metal-binding</keyword>
<dbReference type="AlphaFoldDB" id="S7TLL7"/>
<dbReference type="GO" id="GO:0008705">
    <property type="term" value="F:methionine synthase activity"/>
    <property type="evidence" value="ECO:0007669"/>
    <property type="project" value="TreeGrafter"/>
</dbReference>
<evidence type="ECO:0000256" key="3">
    <source>
        <dbReference type="ARBA" id="ARBA00023285"/>
    </source>
</evidence>
<dbReference type="GO" id="GO:0046653">
    <property type="term" value="P:tetrahydrofolate metabolic process"/>
    <property type="evidence" value="ECO:0007669"/>
    <property type="project" value="TreeGrafter"/>
</dbReference>
<evidence type="ECO:0000313" key="6">
    <source>
        <dbReference type="EMBL" id="EPR37761.1"/>
    </source>
</evidence>
<dbReference type="SMART" id="SM01018">
    <property type="entry name" value="B12-binding_2"/>
    <property type="match status" value="1"/>
</dbReference>
<dbReference type="RefSeq" id="WP_020878039.1">
    <property type="nucleotide sequence ID" value="NZ_ATHJ01000099.1"/>
</dbReference>
<dbReference type="Gene3D" id="3.40.50.280">
    <property type="entry name" value="Cobalamin-binding domain"/>
    <property type="match status" value="1"/>
</dbReference>
<dbReference type="eggNOG" id="COG5012">
    <property type="taxonomic scope" value="Bacteria"/>
</dbReference>
<dbReference type="SUPFAM" id="SSF47644">
    <property type="entry name" value="Methionine synthase domain"/>
    <property type="match status" value="1"/>
</dbReference>
<sequence length="208" mass="21718">MAIQDIFQAVMTFDEASVKKLVQAELEAKTDIDAILNEGLIGAMDEVGKKFSEGELFVPEMLMAAQAMKSGLEILKPHLAEGAAESKGTVVIGTVKGDLHDIGKNLVAMMMEGAGFNVIDLGVDVDAAKFVAAAKDNKARVVALSALLTTTMPAMQTTINAIREAGLTVKTIVGGAPVTQAFADQIKADGYSDDAPGAVELARRLIAA</sequence>
<protein>
    <submittedName>
        <fullName evidence="6">Cobalamin B12-binding domain protein</fullName>
    </submittedName>
</protein>
<dbReference type="Gene3D" id="1.10.1240.10">
    <property type="entry name" value="Methionine synthase domain"/>
    <property type="match status" value="1"/>
</dbReference>
<dbReference type="STRING" id="897.B2D07_07525"/>
<dbReference type="OrthoDB" id="9803687at2"/>
<feature type="domain" description="B12-binding" evidence="4">
    <location>
        <begin position="87"/>
        <end position="208"/>
    </location>
</feature>
<dbReference type="GO" id="GO:0050667">
    <property type="term" value="P:homocysteine metabolic process"/>
    <property type="evidence" value="ECO:0007669"/>
    <property type="project" value="TreeGrafter"/>
</dbReference>
<comment type="similarity">
    <text evidence="1">Belongs to the methylamine corrinoid protein family.</text>
</comment>
<dbReference type="PROSITE" id="PS51337">
    <property type="entry name" value="B12_BINDING_NTER"/>
    <property type="match status" value="1"/>
</dbReference>
<keyword evidence="7" id="KW-1185">Reference proteome</keyword>
<reference evidence="6 7" key="1">
    <citation type="journal article" date="2013" name="Genome Announc.">
        <title>Draft genome sequences for three mercury-methylating, sulfate-reducing bacteria.</title>
        <authorList>
            <person name="Brown S.D."/>
            <person name="Hurt R.A.Jr."/>
            <person name="Gilmour C.C."/>
            <person name="Elias D.A."/>
        </authorList>
    </citation>
    <scope>NUCLEOTIDE SEQUENCE [LARGE SCALE GENOMIC DNA]</scope>
    <source>
        <strain evidence="6 7">DSM 2059</strain>
    </source>
</reference>
<dbReference type="Pfam" id="PF02310">
    <property type="entry name" value="B12-binding"/>
    <property type="match status" value="1"/>
</dbReference>
<feature type="domain" description="B12-binding N-terminal" evidence="5">
    <location>
        <begin position="1"/>
        <end position="87"/>
    </location>
</feature>
<evidence type="ECO:0000259" key="5">
    <source>
        <dbReference type="PROSITE" id="PS51337"/>
    </source>
</evidence>
<dbReference type="GO" id="GO:0031419">
    <property type="term" value="F:cobalamin binding"/>
    <property type="evidence" value="ECO:0007669"/>
    <property type="project" value="InterPro"/>
</dbReference>
<dbReference type="FunFam" id="3.40.50.280:FF:000003">
    <property type="entry name" value="Dimethylamine methyltransferase corrinoid protein"/>
    <property type="match status" value="1"/>
</dbReference>
<evidence type="ECO:0000259" key="4">
    <source>
        <dbReference type="PROSITE" id="PS51332"/>
    </source>
</evidence>
<dbReference type="EMBL" id="ATHJ01000099">
    <property type="protein sequence ID" value="EPR37761.1"/>
    <property type="molecule type" value="Genomic_DNA"/>
</dbReference>
<dbReference type="PANTHER" id="PTHR45833">
    <property type="entry name" value="METHIONINE SYNTHASE"/>
    <property type="match status" value="1"/>
</dbReference>
<evidence type="ECO:0000256" key="2">
    <source>
        <dbReference type="ARBA" id="ARBA00022723"/>
    </source>
</evidence>
<dbReference type="GO" id="GO:0046872">
    <property type="term" value="F:metal ion binding"/>
    <property type="evidence" value="ECO:0007669"/>
    <property type="project" value="UniProtKB-KW"/>
</dbReference>